<evidence type="ECO:0000313" key="2">
    <source>
        <dbReference type="EMBL" id="AKQ02292.1"/>
    </source>
</evidence>
<sequence length="99" mass="11614">MKKLPKLLKKYFWDIDFEKLDANKNSFLLIKRVLDRGKTTDIKWLISHYGTEKIKDVVTTTRDLSRPTGNFWRLIFGLSPDQVPCLQKPYSPIHFGQSS</sequence>
<proteinExistence type="predicted"/>
<dbReference type="EMBL" id="KT006999">
    <property type="protein sequence ID" value="AKQ02292.1"/>
    <property type="molecule type" value="Genomic_DNA"/>
</dbReference>
<dbReference type="InterPro" id="IPR053830">
    <property type="entry name" value="DUF6922"/>
</dbReference>
<reference evidence="2" key="1">
    <citation type="journal article" date="2015" name="ISME J.">
        <title>Aquifer environment selects for microbial species cohorts in sediment and groundwater.</title>
        <authorList>
            <person name="Hug L.A."/>
            <person name="Thomas B.C."/>
            <person name="Brown C.T."/>
            <person name="Frischkorn K.R."/>
            <person name="Williams K.H."/>
            <person name="Tringe S.G."/>
            <person name="Banfield J.F."/>
        </authorList>
    </citation>
    <scope>NUCLEOTIDE SEQUENCE</scope>
</reference>
<dbReference type="Pfam" id="PF21956">
    <property type="entry name" value="DUF6922"/>
    <property type="match status" value="1"/>
</dbReference>
<name>A0A0H4T778_9BACT</name>
<evidence type="ECO:0000259" key="1">
    <source>
        <dbReference type="Pfam" id="PF21956"/>
    </source>
</evidence>
<organism evidence="2">
    <name type="scientific">uncultured Microgenomates bacterium Rifle_16ft_4_minimus_37633</name>
    <dbReference type="NCBI Taxonomy" id="1665114"/>
    <lineage>
        <taxon>Bacteria</taxon>
        <taxon>Candidatus Microgenomatota</taxon>
        <taxon>environmental samples</taxon>
    </lineage>
</organism>
<dbReference type="AlphaFoldDB" id="A0A0H4T778"/>
<feature type="domain" description="DUF6922" evidence="1">
    <location>
        <begin position="7"/>
        <end position="58"/>
    </location>
</feature>
<protein>
    <recommendedName>
        <fullName evidence="1">DUF6922 domain-containing protein</fullName>
    </recommendedName>
</protein>
<accession>A0A0H4T778</accession>